<keyword evidence="5 7" id="KW-0697">Rotamase</keyword>
<dbReference type="Gene3D" id="2.40.100.10">
    <property type="entry name" value="Cyclophilin-like"/>
    <property type="match status" value="1"/>
</dbReference>
<keyword evidence="8" id="KW-0472">Membrane</keyword>
<gene>
    <name evidence="10" type="ORF">ZOSMA_303G00060</name>
</gene>
<dbReference type="FunFam" id="2.40.100.10:FF:000074">
    <property type="entry name" value="Peptidyl-prolyl cis-trans isomerase"/>
    <property type="match status" value="1"/>
</dbReference>
<dbReference type="AlphaFoldDB" id="A0A0K9PA53"/>
<dbReference type="SUPFAM" id="SSF50891">
    <property type="entry name" value="Cyclophilin-like"/>
    <property type="match status" value="1"/>
</dbReference>
<keyword evidence="6" id="KW-0143">Chaperone</keyword>
<keyword evidence="7 10" id="KW-0413">Isomerase</keyword>
<dbReference type="PRINTS" id="PR00153">
    <property type="entry name" value="CSAPPISMRASE"/>
</dbReference>
<keyword evidence="8" id="KW-1133">Transmembrane helix</keyword>
<evidence type="ECO:0000256" key="8">
    <source>
        <dbReference type="SAM" id="Phobius"/>
    </source>
</evidence>
<dbReference type="EC" id="5.2.1.8" evidence="7"/>
<comment type="function">
    <text evidence="2 7">PPIases accelerate the folding of proteins. It catalyzes the cis-trans isomerization of proline imidic peptide bonds in oligopeptides.</text>
</comment>
<feature type="domain" description="PPIase cyclophilin-type" evidence="9">
    <location>
        <begin position="76"/>
        <end position="229"/>
    </location>
</feature>
<dbReference type="PANTHER" id="PTHR47269">
    <property type="entry name" value="PEPTIDYL-PROLYL CIS-TRANS ISOMERASE CYP21-4"/>
    <property type="match status" value="1"/>
</dbReference>
<dbReference type="EMBL" id="LFYR01000991">
    <property type="protein sequence ID" value="KMZ65963.1"/>
    <property type="molecule type" value="Genomic_DNA"/>
</dbReference>
<dbReference type="PROSITE" id="PS50072">
    <property type="entry name" value="CSA_PPIASE_2"/>
    <property type="match status" value="1"/>
</dbReference>
<evidence type="ECO:0000256" key="7">
    <source>
        <dbReference type="RuleBase" id="RU363019"/>
    </source>
</evidence>
<sequence>MGRIKPQALLLQSKKKKGPTKIGLTTIVTCNIFVILIVLSLYATYKHWYGRGSYELPNDLNKFEDGSLGETKKYDLPNFVIMNTSKGTITMELFKDTAPGVVDKFLDLCQKGYFKGMPFHRVIKNYVIQGGDLNKLGDAEDWTLKGKSNNQFVTSTKHEAFMLGTSKVKQGSKEFQLFITTAPIPDLNDNLIVFGRVVKGEDIVQEIEEVDTDERYRPKSAVGIIDIILKHEL</sequence>
<evidence type="ECO:0000256" key="5">
    <source>
        <dbReference type="ARBA" id="ARBA00023110"/>
    </source>
</evidence>
<dbReference type="Proteomes" id="UP000036987">
    <property type="component" value="Unassembled WGS sequence"/>
</dbReference>
<dbReference type="Pfam" id="PF00160">
    <property type="entry name" value="Pro_isomerase"/>
    <property type="match status" value="1"/>
</dbReference>
<evidence type="ECO:0000313" key="10">
    <source>
        <dbReference type="EMBL" id="KMZ65963.1"/>
    </source>
</evidence>
<proteinExistence type="inferred from homology"/>
<keyword evidence="8" id="KW-0812">Transmembrane</keyword>
<feature type="transmembrane region" description="Helical" evidence="8">
    <location>
        <begin position="21"/>
        <end position="43"/>
    </location>
</feature>
<dbReference type="OrthoDB" id="271386at2759"/>
<evidence type="ECO:0000256" key="6">
    <source>
        <dbReference type="ARBA" id="ARBA00023186"/>
    </source>
</evidence>
<evidence type="ECO:0000256" key="1">
    <source>
        <dbReference type="ARBA" id="ARBA00000971"/>
    </source>
</evidence>
<evidence type="ECO:0000313" key="11">
    <source>
        <dbReference type="Proteomes" id="UP000036987"/>
    </source>
</evidence>
<evidence type="ECO:0000256" key="4">
    <source>
        <dbReference type="ARBA" id="ARBA00022946"/>
    </source>
</evidence>
<dbReference type="InterPro" id="IPR002130">
    <property type="entry name" value="Cyclophilin-type_PPIase_dom"/>
</dbReference>
<dbReference type="CDD" id="cd00317">
    <property type="entry name" value="cyclophilin"/>
    <property type="match status" value="1"/>
</dbReference>
<reference evidence="11" key="1">
    <citation type="journal article" date="2016" name="Nature">
        <title>The genome of the seagrass Zostera marina reveals angiosperm adaptation to the sea.</title>
        <authorList>
            <person name="Olsen J.L."/>
            <person name="Rouze P."/>
            <person name="Verhelst B."/>
            <person name="Lin Y.-C."/>
            <person name="Bayer T."/>
            <person name="Collen J."/>
            <person name="Dattolo E."/>
            <person name="De Paoli E."/>
            <person name="Dittami S."/>
            <person name="Maumus F."/>
            <person name="Michel G."/>
            <person name="Kersting A."/>
            <person name="Lauritano C."/>
            <person name="Lohaus R."/>
            <person name="Toepel M."/>
            <person name="Tonon T."/>
            <person name="Vanneste K."/>
            <person name="Amirebrahimi M."/>
            <person name="Brakel J."/>
            <person name="Bostroem C."/>
            <person name="Chovatia M."/>
            <person name="Grimwood J."/>
            <person name="Jenkins J.W."/>
            <person name="Jueterbock A."/>
            <person name="Mraz A."/>
            <person name="Stam W.T."/>
            <person name="Tice H."/>
            <person name="Bornberg-Bauer E."/>
            <person name="Green P.J."/>
            <person name="Pearson G.A."/>
            <person name="Procaccini G."/>
            <person name="Duarte C.M."/>
            <person name="Schmutz J."/>
            <person name="Reusch T.B.H."/>
            <person name="Van de Peer Y."/>
        </authorList>
    </citation>
    <scope>NUCLEOTIDE SEQUENCE [LARGE SCALE GENOMIC DNA]</scope>
    <source>
        <strain evidence="11">cv. Finnish</strain>
    </source>
</reference>
<comment type="caution">
    <text evidence="10">The sequence shown here is derived from an EMBL/GenBank/DDBJ whole genome shotgun (WGS) entry which is preliminary data.</text>
</comment>
<dbReference type="InterPro" id="IPR029000">
    <property type="entry name" value="Cyclophilin-like_dom_sf"/>
</dbReference>
<dbReference type="STRING" id="29655.A0A0K9PA53"/>
<keyword evidence="11" id="KW-1185">Reference proteome</keyword>
<evidence type="ECO:0000256" key="2">
    <source>
        <dbReference type="ARBA" id="ARBA00002388"/>
    </source>
</evidence>
<accession>A0A0K9PA53</accession>
<comment type="catalytic activity">
    <reaction evidence="1 7">
        <text>[protein]-peptidylproline (omega=180) = [protein]-peptidylproline (omega=0)</text>
        <dbReference type="Rhea" id="RHEA:16237"/>
        <dbReference type="Rhea" id="RHEA-COMP:10747"/>
        <dbReference type="Rhea" id="RHEA-COMP:10748"/>
        <dbReference type="ChEBI" id="CHEBI:83833"/>
        <dbReference type="ChEBI" id="CHEBI:83834"/>
        <dbReference type="EC" id="5.2.1.8"/>
    </reaction>
</comment>
<evidence type="ECO:0000259" key="9">
    <source>
        <dbReference type="PROSITE" id="PS50072"/>
    </source>
</evidence>
<evidence type="ECO:0000256" key="3">
    <source>
        <dbReference type="ARBA" id="ARBA00007365"/>
    </source>
</evidence>
<organism evidence="10 11">
    <name type="scientific">Zostera marina</name>
    <name type="common">Eelgrass</name>
    <dbReference type="NCBI Taxonomy" id="29655"/>
    <lineage>
        <taxon>Eukaryota</taxon>
        <taxon>Viridiplantae</taxon>
        <taxon>Streptophyta</taxon>
        <taxon>Embryophyta</taxon>
        <taxon>Tracheophyta</taxon>
        <taxon>Spermatophyta</taxon>
        <taxon>Magnoliopsida</taxon>
        <taxon>Liliopsida</taxon>
        <taxon>Zosteraceae</taxon>
        <taxon>Zostera</taxon>
    </lineage>
</organism>
<name>A0A0K9PA53_ZOSMR</name>
<keyword evidence="4" id="KW-0809">Transit peptide</keyword>
<dbReference type="GO" id="GO:0003755">
    <property type="term" value="F:peptidyl-prolyl cis-trans isomerase activity"/>
    <property type="evidence" value="ECO:0007669"/>
    <property type="project" value="UniProtKB-UniRule"/>
</dbReference>
<comment type="similarity">
    <text evidence="3 7">Belongs to the cyclophilin-type PPIase family.</text>
</comment>
<dbReference type="OMA" id="FIEWSER"/>
<protein>
    <recommendedName>
        <fullName evidence="7">Peptidyl-prolyl cis-trans isomerase</fullName>
        <shortName evidence="7">PPIase</shortName>
        <ecNumber evidence="7">5.2.1.8</ecNumber>
    </recommendedName>
</protein>
<dbReference type="PANTHER" id="PTHR47269:SF1">
    <property type="entry name" value="PEPTIDYL-PROLYL CIS-TRANS ISOMERASE CYP21-4"/>
    <property type="match status" value="1"/>
</dbReference>